<dbReference type="Proteomes" id="UP000095287">
    <property type="component" value="Unplaced"/>
</dbReference>
<organism evidence="3 4">
    <name type="scientific">Steinernema glaseri</name>
    <dbReference type="NCBI Taxonomy" id="37863"/>
    <lineage>
        <taxon>Eukaryota</taxon>
        <taxon>Metazoa</taxon>
        <taxon>Ecdysozoa</taxon>
        <taxon>Nematoda</taxon>
        <taxon>Chromadorea</taxon>
        <taxon>Rhabditida</taxon>
        <taxon>Tylenchina</taxon>
        <taxon>Panagrolaimomorpha</taxon>
        <taxon>Strongyloidoidea</taxon>
        <taxon>Steinernematidae</taxon>
        <taxon>Steinernema</taxon>
    </lineage>
</organism>
<dbReference type="InterPro" id="IPR007284">
    <property type="entry name" value="Ground-like_dom"/>
</dbReference>
<proteinExistence type="predicted"/>
<evidence type="ECO:0000313" key="3">
    <source>
        <dbReference type="Proteomes" id="UP000095287"/>
    </source>
</evidence>
<dbReference type="WBParaSite" id="L893_g20651.t1">
    <property type="protein sequence ID" value="L893_g20651.t1"/>
    <property type="gene ID" value="L893_g20651"/>
</dbReference>
<evidence type="ECO:0000259" key="2">
    <source>
        <dbReference type="Pfam" id="PF04155"/>
    </source>
</evidence>
<accession>A0A1I7YXA0</accession>
<keyword evidence="1" id="KW-0732">Signal</keyword>
<evidence type="ECO:0000256" key="1">
    <source>
        <dbReference type="SAM" id="SignalP"/>
    </source>
</evidence>
<feature type="signal peptide" evidence="1">
    <location>
        <begin position="1"/>
        <end position="19"/>
    </location>
</feature>
<reference evidence="4" key="1">
    <citation type="submission" date="2016-11" db="UniProtKB">
        <authorList>
            <consortium name="WormBaseParasite"/>
        </authorList>
    </citation>
    <scope>IDENTIFICATION</scope>
</reference>
<dbReference type="Pfam" id="PF04155">
    <property type="entry name" value="Ground-like"/>
    <property type="match status" value="1"/>
</dbReference>
<keyword evidence="3" id="KW-1185">Reference proteome</keyword>
<evidence type="ECO:0000313" key="4">
    <source>
        <dbReference type="WBParaSite" id="L893_g20651.t1"/>
    </source>
</evidence>
<feature type="domain" description="Ground-like" evidence="2">
    <location>
        <begin position="159"/>
        <end position="227"/>
    </location>
</feature>
<protein>
    <submittedName>
        <fullName evidence="4">Ground-like domain-containing protein</fullName>
    </submittedName>
</protein>
<feature type="chain" id="PRO_5009312719" evidence="1">
    <location>
        <begin position="20"/>
        <end position="231"/>
    </location>
</feature>
<dbReference type="AlphaFoldDB" id="A0A1I7YXA0"/>
<name>A0A1I7YXA0_9BILA</name>
<sequence>MTRFAVLVLVALFSPAINAFFLNFPGFPGACNCAAAPPACPPAPVCAPPPPQPCPVPPPCTVVSNNFPPPPVYAPPPAPVPQPLPQVAVPRSHEYSSGPVKTSYEAAKIEHSTEVVEVDPTSVDRASASKSFQAQHSPINPLPAKSVVKREAEPSVQAECNSEVLRNIIQKNMKATPAESKRIIQKVAREAIGGRIDVICSRQKISYIVNTRHYCEAEKSGITCFVFRQEA</sequence>